<dbReference type="Gene3D" id="1.20.81.30">
    <property type="entry name" value="Type II secretion system (T2SS), domain F"/>
    <property type="match status" value="2"/>
</dbReference>
<feature type="transmembrane region" description="Helical" evidence="9">
    <location>
        <begin position="210"/>
        <end position="236"/>
    </location>
</feature>
<proteinExistence type="inferred from homology"/>
<feature type="transmembrane region" description="Helical" evidence="9">
    <location>
        <begin position="168"/>
        <end position="190"/>
    </location>
</feature>
<dbReference type="eggNOG" id="COG1459">
    <property type="taxonomic scope" value="Bacteria"/>
</dbReference>
<evidence type="ECO:0000256" key="2">
    <source>
        <dbReference type="ARBA" id="ARBA00005745"/>
    </source>
</evidence>
<evidence type="ECO:0000256" key="5">
    <source>
        <dbReference type="ARBA" id="ARBA00022692"/>
    </source>
</evidence>
<dbReference type="Proteomes" id="UP000027665">
    <property type="component" value="Unassembled WGS sequence"/>
</dbReference>
<organism evidence="11 12">
    <name type="scientific">Synergistes jonesii</name>
    <dbReference type="NCBI Taxonomy" id="2754"/>
    <lineage>
        <taxon>Bacteria</taxon>
        <taxon>Thermotogati</taxon>
        <taxon>Synergistota</taxon>
        <taxon>Synergistia</taxon>
        <taxon>Synergistales</taxon>
        <taxon>Synergistaceae</taxon>
        <taxon>Synergistes</taxon>
    </lineage>
</organism>
<keyword evidence="4" id="KW-1003">Cell membrane</keyword>
<feature type="transmembrane region" description="Helical" evidence="9">
    <location>
        <begin position="360"/>
        <end position="381"/>
    </location>
</feature>
<dbReference type="OrthoDB" id="9778391at2"/>
<keyword evidence="7 9" id="KW-0472">Membrane</keyword>
<comment type="subcellular location">
    <subcellularLocation>
        <location evidence="1 8">Cell membrane</location>
        <topology evidence="1 8">Multi-pass membrane protein</topology>
    </subcellularLocation>
</comment>
<name>A0A073ISK9_9BACT</name>
<keyword evidence="3 8" id="KW-0813">Transport</keyword>
<comment type="caution">
    <text evidence="11">The sequence shown here is derived from an EMBL/GenBank/DDBJ whole genome shotgun (WGS) entry which is preliminary data.</text>
</comment>
<dbReference type="STRING" id="2754.EH55_01035"/>
<evidence type="ECO:0000256" key="1">
    <source>
        <dbReference type="ARBA" id="ARBA00004651"/>
    </source>
</evidence>
<protein>
    <submittedName>
        <fullName evidence="11">Type II secretion protein F</fullName>
    </submittedName>
</protein>
<gene>
    <name evidence="11" type="ORF">EH55_01035</name>
</gene>
<dbReference type="EMBL" id="JMKI01000016">
    <property type="protein sequence ID" value="KEJ92794.1"/>
    <property type="molecule type" value="Genomic_DNA"/>
</dbReference>
<keyword evidence="12" id="KW-1185">Reference proteome</keyword>
<evidence type="ECO:0000313" key="12">
    <source>
        <dbReference type="Proteomes" id="UP000027665"/>
    </source>
</evidence>
<evidence type="ECO:0000256" key="4">
    <source>
        <dbReference type="ARBA" id="ARBA00022475"/>
    </source>
</evidence>
<reference evidence="11 12" key="1">
    <citation type="submission" date="2014-04" db="EMBL/GenBank/DDBJ databases">
        <title>Draft Genome Sequence of Synergistes jonesii.</title>
        <authorList>
            <person name="Coil D.A."/>
            <person name="Eisen J.A."/>
            <person name="Holland-Moritz H.E."/>
        </authorList>
    </citation>
    <scope>NUCLEOTIDE SEQUENCE [LARGE SCALE GENOMIC DNA]</scope>
    <source>
        <strain evidence="11 12">78-1</strain>
    </source>
</reference>
<evidence type="ECO:0000259" key="10">
    <source>
        <dbReference type="Pfam" id="PF00482"/>
    </source>
</evidence>
<feature type="domain" description="Type II secretion system protein GspF" evidence="10">
    <location>
        <begin position="69"/>
        <end position="191"/>
    </location>
</feature>
<evidence type="ECO:0000256" key="7">
    <source>
        <dbReference type="ARBA" id="ARBA00023136"/>
    </source>
</evidence>
<dbReference type="InterPro" id="IPR042094">
    <property type="entry name" value="T2SS_GspF_sf"/>
</dbReference>
<evidence type="ECO:0000256" key="3">
    <source>
        <dbReference type="ARBA" id="ARBA00022448"/>
    </source>
</evidence>
<dbReference type="InterPro" id="IPR003004">
    <property type="entry name" value="GspF/PilC"/>
</dbReference>
<dbReference type="GO" id="GO:0009306">
    <property type="term" value="P:protein secretion"/>
    <property type="evidence" value="ECO:0007669"/>
    <property type="project" value="InterPro"/>
</dbReference>
<dbReference type="InterPro" id="IPR018076">
    <property type="entry name" value="T2SS_GspF_dom"/>
</dbReference>
<evidence type="ECO:0000256" key="6">
    <source>
        <dbReference type="ARBA" id="ARBA00022989"/>
    </source>
</evidence>
<dbReference type="GO" id="GO:0005886">
    <property type="term" value="C:plasma membrane"/>
    <property type="evidence" value="ECO:0007669"/>
    <property type="project" value="UniProtKB-SubCell"/>
</dbReference>
<dbReference type="InterPro" id="IPR001992">
    <property type="entry name" value="T2SS_GspF/T4SS_PilC_CS"/>
</dbReference>
<dbReference type="RefSeq" id="WP_037975092.1">
    <property type="nucleotide sequence ID" value="NZ_CAMETI010000011.1"/>
</dbReference>
<sequence length="389" mass="42936">MPLYRAEVYTADGEKKTLSREAAGENDLLRELAAQKYTVVSVKEQRPRAFSPTGRRRAKKLTLEEQHIFCTTLSSFMRSGLSLTEILALLQKQTLDKNLKPIYTRLRESVEDGRSLAASMASLGVFRESLVGMVESGEMSASLADILEKAAELIQNEISLRRKIQSSLTYPVLMLFVGLGVVVFLLSFVVPKLTALVVESGAELPFVTKALIFLSDAVRVGFAPFLLVALAAFLWIRRSGRKISLPFFKDIRDNMTFSLIFSQTGTLLRSGMPLVQALRLTEPLDPVKGRLPAVAERIREGYRFSQALEREGSFPEEIVTIIRVGESGGSLPDAAERLGRNCWEYAQSSMQKWATLAEPMIILLMGALVGFVVIAVLLPIFDLSSLAGG</sequence>
<accession>A0A073ISK9</accession>
<dbReference type="PANTHER" id="PTHR30012:SF0">
    <property type="entry name" value="TYPE II SECRETION SYSTEM PROTEIN F-RELATED"/>
    <property type="match status" value="1"/>
</dbReference>
<keyword evidence="6 9" id="KW-1133">Transmembrane helix</keyword>
<evidence type="ECO:0000313" key="11">
    <source>
        <dbReference type="EMBL" id="KEJ92794.1"/>
    </source>
</evidence>
<dbReference type="Pfam" id="PF00482">
    <property type="entry name" value="T2SSF"/>
    <property type="match status" value="2"/>
</dbReference>
<feature type="domain" description="Type II secretion system protein GspF" evidence="10">
    <location>
        <begin position="262"/>
        <end position="379"/>
    </location>
</feature>
<evidence type="ECO:0000256" key="9">
    <source>
        <dbReference type="SAM" id="Phobius"/>
    </source>
</evidence>
<dbReference type="AlphaFoldDB" id="A0A073ISK9"/>
<dbReference type="PROSITE" id="PS00874">
    <property type="entry name" value="T2SP_F"/>
    <property type="match status" value="1"/>
</dbReference>
<dbReference type="GeneID" id="90983127"/>
<evidence type="ECO:0000256" key="8">
    <source>
        <dbReference type="RuleBase" id="RU003923"/>
    </source>
</evidence>
<comment type="similarity">
    <text evidence="2 8">Belongs to the GSP F family.</text>
</comment>
<dbReference type="PANTHER" id="PTHR30012">
    <property type="entry name" value="GENERAL SECRETION PATHWAY PROTEIN"/>
    <property type="match status" value="1"/>
</dbReference>
<keyword evidence="5 8" id="KW-0812">Transmembrane</keyword>